<keyword evidence="3 4" id="KW-0732">Signal</keyword>
<accession>A0A0R1N3G9</accession>
<feature type="signal peptide" evidence="4">
    <location>
        <begin position="1"/>
        <end position="28"/>
    </location>
</feature>
<dbReference type="Proteomes" id="UP000051330">
    <property type="component" value="Unassembled WGS sequence"/>
</dbReference>
<dbReference type="SUPFAM" id="SSF53850">
    <property type="entry name" value="Periplasmic binding protein-like II"/>
    <property type="match status" value="1"/>
</dbReference>
<organism evidence="5 6">
    <name type="scientific">Schleiferilactobacillus perolens DSM 12744</name>
    <dbReference type="NCBI Taxonomy" id="1423792"/>
    <lineage>
        <taxon>Bacteria</taxon>
        <taxon>Bacillati</taxon>
        <taxon>Bacillota</taxon>
        <taxon>Bacilli</taxon>
        <taxon>Lactobacillales</taxon>
        <taxon>Lactobacillaceae</taxon>
        <taxon>Schleiferilactobacillus</taxon>
    </lineage>
</organism>
<dbReference type="Gene3D" id="3.40.190.10">
    <property type="entry name" value="Periplasmic binding protein-like II"/>
    <property type="match status" value="2"/>
</dbReference>
<dbReference type="EMBL" id="AZEC01000012">
    <property type="protein sequence ID" value="KRL11299.1"/>
    <property type="molecule type" value="Genomic_DNA"/>
</dbReference>
<dbReference type="PATRIC" id="fig|1423792.3.peg.682"/>
<keyword evidence="2" id="KW-0813">Transport</keyword>
<dbReference type="Pfam" id="PF01547">
    <property type="entry name" value="SBP_bac_1"/>
    <property type="match status" value="1"/>
</dbReference>
<dbReference type="PROSITE" id="PS01037">
    <property type="entry name" value="SBP_BACTERIAL_1"/>
    <property type="match status" value="1"/>
</dbReference>
<dbReference type="PANTHER" id="PTHR43649">
    <property type="entry name" value="ARABINOSE-BINDING PROTEIN-RELATED"/>
    <property type="match status" value="1"/>
</dbReference>
<feature type="chain" id="PRO_5038499730" evidence="4">
    <location>
        <begin position="29"/>
        <end position="430"/>
    </location>
</feature>
<sequence>MKQVRQFLAIIMLSIVSIVLLSACGSNNNESSGKGVTINILQGKVENNTQFKQIAAQYEKSHPNIKVIITSVGGGSDYLGTLKTRMSAGDEPTIFSVAGPSEVSQFRTKIADVSDTKAAKLALPDTLDAVKEGKKILGLPFNLEGYGFVYNKEVFKKAGIDANQLKTYDQLLAAVKKLNAQKEKLGIKGVFSLPGQESWVMTNHLGNVFIAPDFNGNVKTAYTSKTLPLTRAKEYKRMLDLEANYSVGNVMQTDYSQQVSQYFGLHQVAMIQQGDWIYQTVAQIDPKFAKNGIGMIPIPVDGYAGKMPVGVPNYWAVNSTRPKKEQQAAKDFLDWLYTTDQGKKDVVDLLHFVPAYKGFEGMKMQDPLSESVFQHTQAKTTTGWVFNGYPVSWEADTLGPDVQKYLSKVMTWNELVTDAKQAWANLQSTK</sequence>
<name>A0A0R1N3G9_9LACO</name>
<evidence type="ECO:0000256" key="2">
    <source>
        <dbReference type="ARBA" id="ARBA00022448"/>
    </source>
</evidence>
<dbReference type="GO" id="GO:0055085">
    <property type="term" value="P:transmembrane transport"/>
    <property type="evidence" value="ECO:0007669"/>
    <property type="project" value="InterPro"/>
</dbReference>
<keyword evidence="6" id="KW-1185">Reference proteome</keyword>
<evidence type="ECO:0000256" key="1">
    <source>
        <dbReference type="ARBA" id="ARBA00008520"/>
    </source>
</evidence>
<dbReference type="STRING" id="1423792.FD09_GL000667"/>
<dbReference type="RefSeq" id="WP_057821507.1">
    <property type="nucleotide sequence ID" value="NZ_AZEC01000012.1"/>
</dbReference>
<dbReference type="PANTHER" id="PTHR43649:SF34">
    <property type="entry name" value="ABC TRANSPORTER PERIPLASMIC-BINDING PROTEIN YCJN-RELATED"/>
    <property type="match status" value="1"/>
</dbReference>
<dbReference type="InterPro" id="IPR006059">
    <property type="entry name" value="SBP"/>
</dbReference>
<evidence type="ECO:0000313" key="6">
    <source>
        <dbReference type="Proteomes" id="UP000051330"/>
    </source>
</evidence>
<evidence type="ECO:0000313" key="5">
    <source>
        <dbReference type="EMBL" id="KRL11299.1"/>
    </source>
</evidence>
<dbReference type="InterPro" id="IPR050490">
    <property type="entry name" value="Bact_solute-bd_prot1"/>
</dbReference>
<gene>
    <name evidence="5" type="ORF">FD09_GL000667</name>
</gene>
<proteinExistence type="inferred from homology"/>
<comment type="caution">
    <text evidence="5">The sequence shown here is derived from an EMBL/GenBank/DDBJ whole genome shotgun (WGS) entry which is preliminary data.</text>
</comment>
<reference evidence="5 6" key="1">
    <citation type="journal article" date="2015" name="Genome Announc.">
        <title>Expanding the biotechnology potential of lactobacilli through comparative genomics of 213 strains and associated genera.</title>
        <authorList>
            <person name="Sun Z."/>
            <person name="Harris H.M."/>
            <person name="McCann A."/>
            <person name="Guo C."/>
            <person name="Argimon S."/>
            <person name="Zhang W."/>
            <person name="Yang X."/>
            <person name="Jeffery I.B."/>
            <person name="Cooney J.C."/>
            <person name="Kagawa T.F."/>
            <person name="Liu W."/>
            <person name="Song Y."/>
            <person name="Salvetti E."/>
            <person name="Wrobel A."/>
            <person name="Rasinkangas P."/>
            <person name="Parkhill J."/>
            <person name="Rea M.C."/>
            <person name="O'Sullivan O."/>
            <person name="Ritari J."/>
            <person name="Douillard F.P."/>
            <person name="Paul Ross R."/>
            <person name="Yang R."/>
            <person name="Briner A.E."/>
            <person name="Felis G.E."/>
            <person name="de Vos W.M."/>
            <person name="Barrangou R."/>
            <person name="Klaenhammer T.R."/>
            <person name="Caufield P.W."/>
            <person name="Cui Y."/>
            <person name="Zhang H."/>
            <person name="O'Toole P.W."/>
        </authorList>
    </citation>
    <scope>NUCLEOTIDE SEQUENCE [LARGE SCALE GENOMIC DNA]</scope>
    <source>
        <strain evidence="5 6">DSM 12744</strain>
    </source>
</reference>
<dbReference type="OrthoDB" id="9763054at2"/>
<comment type="similarity">
    <text evidence="1">Belongs to the bacterial solute-binding protein 1 family.</text>
</comment>
<dbReference type="PROSITE" id="PS51257">
    <property type="entry name" value="PROKAR_LIPOPROTEIN"/>
    <property type="match status" value="1"/>
</dbReference>
<evidence type="ECO:0000256" key="3">
    <source>
        <dbReference type="ARBA" id="ARBA00022729"/>
    </source>
</evidence>
<dbReference type="InterPro" id="IPR006061">
    <property type="entry name" value="SBP_1_CS"/>
</dbReference>
<evidence type="ECO:0000256" key="4">
    <source>
        <dbReference type="SAM" id="SignalP"/>
    </source>
</evidence>
<dbReference type="AlphaFoldDB" id="A0A0R1N3G9"/>
<protein>
    <submittedName>
        <fullName evidence="5">Bacterial extracellular solute-binding family protein</fullName>
    </submittedName>
</protein>